<comment type="caution">
    <text evidence="1">The sequence shown here is derived from an EMBL/GenBank/DDBJ whole genome shotgun (WGS) entry which is preliminary data.</text>
</comment>
<keyword evidence="2" id="KW-1185">Reference proteome</keyword>
<accession>A0A1Q5PDV4</accession>
<dbReference type="Proteomes" id="UP000186551">
    <property type="component" value="Unassembled WGS sequence"/>
</dbReference>
<evidence type="ECO:0000313" key="1">
    <source>
        <dbReference type="EMBL" id="OKL40363.1"/>
    </source>
</evidence>
<gene>
    <name evidence="1" type="ORF">A3841_18780</name>
</gene>
<reference evidence="1 2" key="1">
    <citation type="submission" date="2016-03" db="EMBL/GenBank/DDBJ databases">
        <title>Genome sequence of Pontibacter sp. nov., of the family cytophagaceae, isolated from marine sediment of the Yellow Sea, China.</title>
        <authorList>
            <person name="Zhang G."/>
            <person name="Zhang R."/>
        </authorList>
    </citation>
    <scope>NUCLEOTIDE SEQUENCE [LARGE SCALE GENOMIC DNA]</scope>
    <source>
        <strain evidence="1 2">S10-8</strain>
    </source>
</reference>
<evidence type="ECO:0000313" key="2">
    <source>
        <dbReference type="Proteomes" id="UP000186551"/>
    </source>
</evidence>
<sequence length="72" mass="8250">MVIAKHNNLPRDMPKGSVLRNRKNYNFGFPREVESCLAENRKGCRKYKKRGVGIDALQKKPVGLNYTIDAPF</sequence>
<dbReference type="EMBL" id="LVWA01000005">
    <property type="protein sequence ID" value="OKL40363.1"/>
    <property type="molecule type" value="Genomic_DNA"/>
</dbReference>
<name>A0A1Q5PDV4_9BACT</name>
<dbReference type="AlphaFoldDB" id="A0A1Q5PDV4"/>
<protein>
    <submittedName>
        <fullName evidence="1">Uncharacterized protein</fullName>
    </submittedName>
</protein>
<organism evidence="1 2">
    <name type="scientific">Pontibacter flavimaris</name>
    <dbReference type="NCBI Taxonomy" id="1797110"/>
    <lineage>
        <taxon>Bacteria</taxon>
        <taxon>Pseudomonadati</taxon>
        <taxon>Bacteroidota</taxon>
        <taxon>Cytophagia</taxon>
        <taxon>Cytophagales</taxon>
        <taxon>Hymenobacteraceae</taxon>
        <taxon>Pontibacter</taxon>
    </lineage>
</organism>
<proteinExistence type="predicted"/>